<feature type="region of interest" description="Disordered" evidence="8">
    <location>
        <begin position="1"/>
        <end position="46"/>
    </location>
</feature>
<dbReference type="GO" id="GO:0000978">
    <property type="term" value="F:RNA polymerase II cis-regulatory region sequence-specific DNA binding"/>
    <property type="evidence" value="ECO:0007669"/>
    <property type="project" value="InterPro"/>
</dbReference>
<gene>
    <name evidence="10" type="ORF">VDGE_09357</name>
</gene>
<dbReference type="GO" id="GO:0000785">
    <property type="term" value="C:chromatin"/>
    <property type="evidence" value="ECO:0007669"/>
    <property type="project" value="TreeGrafter"/>
</dbReference>
<evidence type="ECO:0000313" key="11">
    <source>
        <dbReference type="Proteomes" id="UP000288725"/>
    </source>
</evidence>
<keyword evidence="5" id="KW-0862">Zinc</keyword>
<dbReference type="InterPro" id="IPR051059">
    <property type="entry name" value="VerF-like"/>
</dbReference>
<reference evidence="10 11" key="1">
    <citation type="submission" date="2018-12" db="EMBL/GenBank/DDBJ databases">
        <title>Genome of Verticillium dahliae isolate Getta Getta.</title>
        <authorList>
            <person name="Gardiner D.M."/>
        </authorList>
    </citation>
    <scope>NUCLEOTIDE SEQUENCE [LARGE SCALE GENOMIC DNA]</scope>
    <source>
        <strain evidence="10 11">Getta Getta</strain>
    </source>
</reference>
<evidence type="ECO:0000259" key="9">
    <source>
        <dbReference type="PROSITE" id="PS50157"/>
    </source>
</evidence>
<feature type="domain" description="C2H2-type" evidence="9">
    <location>
        <begin position="54"/>
        <end position="83"/>
    </location>
</feature>
<dbReference type="GO" id="GO:0000981">
    <property type="term" value="F:DNA-binding transcription factor activity, RNA polymerase II-specific"/>
    <property type="evidence" value="ECO:0007669"/>
    <property type="project" value="InterPro"/>
</dbReference>
<keyword evidence="2" id="KW-0479">Metal-binding</keyword>
<organism evidence="10 11">
    <name type="scientific">Verticillium dahliae</name>
    <name type="common">Verticillium wilt</name>
    <dbReference type="NCBI Taxonomy" id="27337"/>
    <lineage>
        <taxon>Eukaryota</taxon>
        <taxon>Fungi</taxon>
        <taxon>Dikarya</taxon>
        <taxon>Ascomycota</taxon>
        <taxon>Pezizomycotina</taxon>
        <taxon>Sordariomycetes</taxon>
        <taxon>Hypocreomycetidae</taxon>
        <taxon>Glomerellales</taxon>
        <taxon>Plectosphaerellaceae</taxon>
        <taxon>Verticillium</taxon>
    </lineage>
</organism>
<evidence type="ECO:0000256" key="8">
    <source>
        <dbReference type="SAM" id="MobiDB-lite"/>
    </source>
</evidence>
<evidence type="ECO:0000256" key="7">
    <source>
        <dbReference type="PROSITE-ProRule" id="PRU00042"/>
    </source>
</evidence>
<name>A0A444RK70_VERDA</name>
<keyword evidence="4 7" id="KW-0863">Zinc-finger</keyword>
<dbReference type="PANTHER" id="PTHR40626:SF11">
    <property type="entry name" value="ZINC FINGER PROTEIN YPR022C"/>
    <property type="match status" value="1"/>
</dbReference>
<dbReference type="GO" id="GO:0005634">
    <property type="term" value="C:nucleus"/>
    <property type="evidence" value="ECO:0007669"/>
    <property type="project" value="UniProtKB-SubCell"/>
</dbReference>
<dbReference type="Proteomes" id="UP000288725">
    <property type="component" value="Chromosome 4"/>
</dbReference>
<dbReference type="SMART" id="SM00355">
    <property type="entry name" value="ZnF_C2H2"/>
    <property type="match status" value="2"/>
</dbReference>
<feature type="region of interest" description="Disordered" evidence="8">
    <location>
        <begin position="276"/>
        <end position="296"/>
    </location>
</feature>
<feature type="domain" description="C2H2-type" evidence="9">
    <location>
        <begin position="84"/>
        <end position="108"/>
    </location>
</feature>
<dbReference type="EMBL" id="RSDZ01000211">
    <property type="protein sequence ID" value="RXG41504.1"/>
    <property type="molecule type" value="Genomic_DNA"/>
</dbReference>
<dbReference type="PANTHER" id="PTHR40626">
    <property type="entry name" value="MIP31509P"/>
    <property type="match status" value="1"/>
</dbReference>
<dbReference type="GO" id="GO:0006351">
    <property type="term" value="P:DNA-templated transcription"/>
    <property type="evidence" value="ECO:0007669"/>
    <property type="project" value="InterPro"/>
</dbReference>
<feature type="compositionally biased region" description="Low complexity" evidence="8">
    <location>
        <begin position="471"/>
        <end position="485"/>
    </location>
</feature>
<dbReference type="Pfam" id="PF04082">
    <property type="entry name" value="Fungal_trans"/>
    <property type="match status" value="1"/>
</dbReference>
<feature type="region of interest" description="Disordered" evidence="8">
    <location>
        <begin position="469"/>
        <end position="491"/>
    </location>
</feature>
<dbReference type="AlphaFoldDB" id="A0A444RK70"/>
<evidence type="ECO:0000256" key="2">
    <source>
        <dbReference type="ARBA" id="ARBA00022723"/>
    </source>
</evidence>
<dbReference type="Gene3D" id="3.30.160.60">
    <property type="entry name" value="Classic Zinc Finger"/>
    <property type="match status" value="1"/>
</dbReference>
<dbReference type="PROSITE" id="PS00028">
    <property type="entry name" value="ZINC_FINGER_C2H2_1"/>
    <property type="match status" value="2"/>
</dbReference>
<feature type="compositionally biased region" description="Low complexity" evidence="8">
    <location>
        <begin position="1"/>
        <end position="18"/>
    </location>
</feature>
<evidence type="ECO:0000256" key="4">
    <source>
        <dbReference type="ARBA" id="ARBA00022771"/>
    </source>
</evidence>
<accession>A0A444RK70</accession>
<keyword evidence="6" id="KW-0539">Nucleus</keyword>
<dbReference type="SUPFAM" id="SSF57667">
    <property type="entry name" value="beta-beta-alpha zinc fingers"/>
    <property type="match status" value="1"/>
</dbReference>
<evidence type="ECO:0000256" key="6">
    <source>
        <dbReference type="ARBA" id="ARBA00023242"/>
    </source>
</evidence>
<dbReference type="InterPro" id="IPR013087">
    <property type="entry name" value="Znf_C2H2_type"/>
</dbReference>
<sequence>MATHQPHAGGAPSAHGHPGPSPTDEGSPNPPESSKESTTSAYRRASRKGAVKKFSCSFPGCDKLYSRAEHLHRHQLNHAPKEIFRCEEPGCDQKFVRADLLARHKKRHFTSSYIPRNRTFSFKSSHPELAATSSAPAPNTTSTAGAAPRTQFPSHPSSGPHDAAILLTPDSEPAPRLVQPSSWPPPQQPTMHGLDMNMGSKPAYYGREAVTMAAESSTMLPFDNGFQADGHLSENFAMWLFDAQAGWNELNAVANMPFLEGGLESTFNNNINYDYESLTSRSQPDPTPPRQENDDLLTEHRREEILSWFRLFRSKQPKYEASITRIVQESGGDVPGLSLDMMRHCLHTYWVDVSPRLPIVHQPTFSCNRCPIFLVMVMLALGAASLRARDTTSTYVEYGGFADVIISSVRWEIVTAEDANPPVALWVAQALLLLEYYETLFSFRKFHERAHIYHSATLTLLRRGSPLIGKAGSESPPEEAPPSGENDGSSDSRTWWVRWAETQSMHRVVFGAFMMDIIHATMFGHLADMAPDEIRLPLPCDDSLWAAPNPDSFRSVDSTWRMYGIKQISFLEGLKSALHCNPVKTHSFGRMIIMCGLLSVGWHLSHRDSQIKWLDRPTRTSEHDTWRRTILKAFDIWKESYDADIGLSETNLGESHGSANGPVQSPSVLYHFAHIALQVDIVTCQVFAGAKRLVNRKISTRDYSNAVARMRIWSSKASTRHAVLHAFKLLHRVLVGGTRRGSGYPPLQDAWYSCRNEADPHRPWSLYYAALGIWSLVRALNGGQALPPYSGPYLSTATYLTRIANLSELTEETARGLGDGLPDLLRLLQASFEDAHAELLHEAAERLKTCRELMAGAGT</sequence>
<dbReference type="GO" id="GO:0008270">
    <property type="term" value="F:zinc ion binding"/>
    <property type="evidence" value="ECO:0007669"/>
    <property type="project" value="UniProtKB-KW"/>
</dbReference>
<protein>
    <recommendedName>
        <fullName evidence="9">C2H2-type domain-containing protein</fullName>
    </recommendedName>
</protein>
<evidence type="ECO:0000313" key="10">
    <source>
        <dbReference type="EMBL" id="RXG41504.1"/>
    </source>
</evidence>
<evidence type="ECO:0000256" key="3">
    <source>
        <dbReference type="ARBA" id="ARBA00022737"/>
    </source>
</evidence>
<feature type="region of interest" description="Disordered" evidence="8">
    <location>
        <begin position="126"/>
        <end position="187"/>
    </location>
</feature>
<keyword evidence="3" id="KW-0677">Repeat</keyword>
<dbReference type="PROSITE" id="PS50157">
    <property type="entry name" value="ZINC_FINGER_C2H2_2"/>
    <property type="match status" value="2"/>
</dbReference>
<comment type="caution">
    <text evidence="10">The sequence shown here is derived from an EMBL/GenBank/DDBJ whole genome shotgun (WGS) entry which is preliminary data.</text>
</comment>
<dbReference type="InterPro" id="IPR036236">
    <property type="entry name" value="Znf_C2H2_sf"/>
</dbReference>
<proteinExistence type="predicted"/>
<evidence type="ECO:0000256" key="1">
    <source>
        <dbReference type="ARBA" id="ARBA00004123"/>
    </source>
</evidence>
<feature type="compositionally biased region" description="Low complexity" evidence="8">
    <location>
        <begin position="130"/>
        <end position="148"/>
    </location>
</feature>
<dbReference type="InterPro" id="IPR007219">
    <property type="entry name" value="XnlR_reg_dom"/>
</dbReference>
<dbReference type="CDD" id="cd12148">
    <property type="entry name" value="fungal_TF_MHR"/>
    <property type="match status" value="1"/>
</dbReference>
<comment type="subcellular location">
    <subcellularLocation>
        <location evidence="1">Nucleus</location>
    </subcellularLocation>
</comment>
<evidence type="ECO:0000256" key="5">
    <source>
        <dbReference type="ARBA" id="ARBA00022833"/>
    </source>
</evidence>